<dbReference type="KEGG" id="dai:Desaci_3106"/>
<dbReference type="HOGENOM" id="CLU_192342_0_0_9"/>
<proteinExistence type="predicted"/>
<evidence type="ECO:0000256" key="1">
    <source>
        <dbReference type="SAM" id="Phobius"/>
    </source>
</evidence>
<dbReference type="AlphaFoldDB" id="I4D889"/>
<keyword evidence="1" id="KW-0472">Membrane</keyword>
<dbReference type="eggNOG" id="ENOG5033F11">
    <property type="taxonomic scope" value="Bacteria"/>
</dbReference>
<keyword evidence="1" id="KW-1133">Transmembrane helix</keyword>
<dbReference type="OrthoDB" id="1799441at2"/>
<keyword evidence="1" id="KW-0812">Transmembrane</keyword>
<reference evidence="2 3" key="1">
    <citation type="journal article" date="2012" name="J. Bacteriol.">
        <title>Complete genome sequences of Desulfosporosinus orientis DSM765T, Desulfosporosinus youngiae DSM17734T, Desulfosporosinus meridiei DSM13257T, and Desulfosporosinus acidiphilus DSM22704T.</title>
        <authorList>
            <person name="Pester M."/>
            <person name="Brambilla E."/>
            <person name="Alazard D."/>
            <person name="Rattei T."/>
            <person name="Weinmaier T."/>
            <person name="Han J."/>
            <person name="Lucas S."/>
            <person name="Lapidus A."/>
            <person name="Cheng J.F."/>
            <person name="Goodwin L."/>
            <person name="Pitluck S."/>
            <person name="Peters L."/>
            <person name="Ovchinnikova G."/>
            <person name="Teshima H."/>
            <person name="Detter J.C."/>
            <person name="Han C.S."/>
            <person name="Tapia R."/>
            <person name="Land M.L."/>
            <person name="Hauser L."/>
            <person name="Kyrpides N.C."/>
            <person name="Ivanova N.N."/>
            <person name="Pagani I."/>
            <person name="Huntmann M."/>
            <person name="Wei C.L."/>
            <person name="Davenport K.W."/>
            <person name="Daligault H."/>
            <person name="Chain P.S."/>
            <person name="Chen A."/>
            <person name="Mavromatis K."/>
            <person name="Markowitz V."/>
            <person name="Szeto E."/>
            <person name="Mikhailova N."/>
            <person name="Pati A."/>
            <person name="Wagner M."/>
            <person name="Woyke T."/>
            <person name="Ollivier B."/>
            <person name="Klenk H.P."/>
            <person name="Spring S."/>
            <person name="Loy A."/>
        </authorList>
    </citation>
    <scope>NUCLEOTIDE SEQUENCE [LARGE SCALE GENOMIC DNA]</scope>
    <source>
        <strain evidence="3">DSM 22704 / JCM 16185 / SJ4</strain>
    </source>
</reference>
<protein>
    <submittedName>
        <fullName evidence="2">Uncharacterized protein</fullName>
    </submittedName>
</protein>
<dbReference type="Proteomes" id="UP000002892">
    <property type="component" value="Chromosome"/>
</dbReference>
<organism evidence="2 3">
    <name type="scientific">Desulfosporosinus acidiphilus (strain DSM 22704 / JCM 16185 / SJ4)</name>
    <dbReference type="NCBI Taxonomy" id="646529"/>
    <lineage>
        <taxon>Bacteria</taxon>
        <taxon>Bacillati</taxon>
        <taxon>Bacillota</taxon>
        <taxon>Clostridia</taxon>
        <taxon>Eubacteriales</taxon>
        <taxon>Desulfitobacteriaceae</taxon>
        <taxon>Desulfosporosinus</taxon>
    </lineage>
</organism>
<keyword evidence="3" id="KW-1185">Reference proteome</keyword>
<feature type="transmembrane region" description="Helical" evidence="1">
    <location>
        <begin position="12"/>
        <end position="33"/>
    </location>
</feature>
<dbReference type="STRING" id="646529.Desaci_3106"/>
<evidence type="ECO:0000313" key="3">
    <source>
        <dbReference type="Proteomes" id="UP000002892"/>
    </source>
</evidence>
<feature type="transmembrane region" description="Helical" evidence="1">
    <location>
        <begin position="39"/>
        <end position="65"/>
    </location>
</feature>
<name>I4D889_DESAJ</name>
<accession>I4D889</accession>
<sequence length="86" mass="9893">MNTYRPSQSSNVWMIAIKLLVLILGLYISAVVLGKVFTWLFAIAFFLIRFVVIIAASFLVLHVLLKLLFKIDLIKVVFGSRFTQRF</sequence>
<dbReference type="EMBL" id="CP003639">
    <property type="protein sequence ID" value="AFM42013.1"/>
    <property type="molecule type" value="Genomic_DNA"/>
</dbReference>
<gene>
    <name evidence="2" type="ordered locus">Desaci_3106</name>
</gene>
<evidence type="ECO:0000313" key="2">
    <source>
        <dbReference type="EMBL" id="AFM42013.1"/>
    </source>
</evidence>
<dbReference type="RefSeq" id="WP_014828004.1">
    <property type="nucleotide sequence ID" value="NC_018068.1"/>
</dbReference>